<proteinExistence type="predicted"/>
<dbReference type="InterPro" id="IPR040524">
    <property type="entry name" value="HECW1_helix"/>
</dbReference>
<evidence type="ECO:0000256" key="1">
    <source>
        <dbReference type="ARBA" id="ARBA00004123"/>
    </source>
</evidence>
<comment type="subcellular location">
    <subcellularLocation>
        <location evidence="2">Cytoplasm</location>
    </subcellularLocation>
    <subcellularLocation>
        <location evidence="1">Nucleus</location>
    </subcellularLocation>
</comment>
<dbReference type="GO" id="GO:0005737">
    <property type="term" value="C:cytoplasm"/>
    <property type="evidence" value="ECO:0007669"/>
    <property type="project" value="UniProtKB-SubCell"/>
</dbReference>
<sequence length="161" mass="18587">MRFSYISSTFEDYLHILKTKINQAKDHVRVGEVGGNTLGFYGGMFSPDGLKIIAHGYQGAFHHWSLNQITNQWNPSVTGGGHFESVEDIDWDRSEGEFLLSTSADQTTRLHAPWVHSNRPAALSEYNRNGQLKHMVTRIRRDAQTFDRWVIFSNTYQFRHQ</sequence>
<dbReference type="PANTHER" id="PTHR44111">
    <property type="entry name" value="ELONGATOR COMPLEX PROTEIN 2"/>
    <property type="match status" value="1"/>
</dbReference>
<dbReference type="HOGENOM" id="CLU_1645651_0_0_1"/>
<dbReference type="Proteomes" id="UP000030746">
    <property type="component" value="Unassembled WGS sequence"/>
</dbReference>
<evidence type="ECO:0000259" key="7">
    <source>
        <dbReference type="Pfam" id="PF18436"/>
    </source>
</evidence>
<dbReference type="GO" id="GO:0005634">
    <property type="term" value="C:nucleus"/>
    <property type="evidence" value="ECO:0007669"/>
    <property type="project" value="UniProtKB-SubCell"/>
</dbReference>
<evidence type="ECO:0000313" key="9">
    <source>
        <dbReference type="Proteomes" id="UP000030746"/>
    </source>
</evidence>
<dbReference type="GeneID" id="20243621"/>
<organism evidence="8 9">
    <name type="scientific">Lottia gigantea</name>
    <name type="common">Giant owl limpet</name>
    <dbReference type="NCBI Taxonomy" id="225164"/>
    <lineage>
        <taxon>Eukaryota</taxon>
        <taxon>Metazoa</taxon>
        <taxon>Spiralia</taxon>
        <taxon>Lophotrochozoa</taxon>
        <taxon>Mollusca</taxon>
        <taxon>Gastropoda</taxon>
        <taxon>Patellogastropoda</taxon>
        <taxon>Lottioidea</taxon>
        <taxon>Lottiidae</taxon>
        <taxon>Lottia</taxon>
    </lineage>
</organism>
<gene>
    <name evidence="8" type="ORF">LOTGIDRAFT_176189</name>
</gene>
<evidence type="ECO:0000256" key="2">
    <source>
        <dbReference type="ARBA" id="ARBA00004496"/>
    </source>
</evidence>
<dbReference type="Gene3D" id="2.130.10.10">
    <property type="entry name" value="YVTN repeat-like/Quinoprotein amine dehydrogenase"/>
    <property type="match status" value="1"/>
</dbReference>
<evidence type="ECO:0000256" key="3">
    <source>
        <dbReference type="ARBA" id="ARBA00022490"/>
    </source>
</evidence>
<feature type="domain" description="E3 ubiquitin-protein ligase HECW1 helical box" evidence="7">
    <location>
        <begin position="116"/>
        <end position="149"/>
    </location>
</feature>
<evidence type="ECO:0000256" key="6">
    <source>
        <dbReference type="ARBA" id="ARBA00023242"/>
    </source>
</evidence>
<dbReference type="InterPro" id="IPR015943">
    <property type="entry name" value="WD40/YVTN_repeat-like_dom_sf"/>
</dbReference>
<keyword evidence="6" id="KW-0539">Nucleus</keyword>
<dbReference type="Pfam" id="PF18436">
    <property type="entry name" value="HECW1_helix"/>
    <property type="match status" value="1"/>
</dbReference>
<protein>
    <recommendedName>
        <fullName evidence="7">E3 ubiquitin-protein ligase HECW1 helical box domain-containing protein</fullName>
    </recommendedName>
</protein>
<keyword evidence="3" id="KW-0963">Cytoplasm</keyword>
<dbReference type="RefSeq" id="XP_009065027.1">
    <property type="nucleotide sequence ID" value="XM_009066779.1"/>
</dbReference>
<keyword evidence="4" id="KW-0853">WD repeat</keyword>
<dbReference type="CTD" id="20243621"/>
<dbReference type="EMBL" id="KB203559">
    <property type="protein sequence ID" value="ESO84286.1"/>
    <property type="molecule type" value="Genomic_DNA"/>
</dbReference>
<dbReference type="InterPro" id="IPR037289">
    <property type="entry name" value="Elp2"/>
</dbReference>
<dbReference type="KEGG" id="lgi:LOTGIDRAFT_176189"/>
<reference evidence="8 9" key="1">
    <citation type="journal article" date="2013" name="Nature">
        <title>Insights into bilaterian evolution from three spiralian genomes.</title>
        <authorList>
            <person name="Simakov O."/>
            <person name="Marletaz F."/>
            <person name="Cho S.J."/>
            <person name="Edsinger-Gonzales E."/>
            <person name="Havlak P."/>
            <person name="Hellsten U."/>
            <person name="Kuo D.H."/>
            <person name="Larsson T."/>
            <person name="Lv J."/>
            <person name="Arendt D."/>
            <person name="Savage R."/>
            <person name="Osoegawa K."/>
            <person name="de Jong P."/>
            <person name="Grimwood J."/>
            <person name="Chapman J.A."/>
            <person name="Shapiro H."/>
            <person name="Aerts A."/>
            <person name="Otillar R.P."/>
            <person name="Terry A.Y."/>
            <person name="Boore J.L."/>
            <person name="Grigoriev I.V."/>
            <person name="Lindberg D.R."/>
            <person name="Seaver E.C."/>
            <person name="Weisblat D.A."/>
            <person name="Putnam N.H."/>
            <person name="Rokhsar D.S."/>
        </authorList>
    </citation>
    <scope>NUCLEOTIDE SEQUENCE [LARGE SCALE GENOMIC DNA]</scope>
</reference>
<keyword evidence="9" id="KW-1185">Reference proteome</keyword>
<keyword evidence="5" id="KW-0677">Repeat</keyword>
<dbReference type="AlphaFoldDB" id="V3ZTN9"/>
<dbReference type="OrthoDB" id="27911at2759"/>
<dbReference type="GO" id="GO:0033588">
    <property type="term" value="C:elongator holoenzyme complex"/>
    <property type="evidence" value="ECO:0007669"/>
    <property type="project" value="InterPro"/>
</dbReference>
<evidence type="ECO:0000256" key="5">
    <source>
        <dbReference type="ARBA" id="ARBA00022737"/>
    </source>
</evidence>
<name>V3ZTN9_LOTGI</name>
<evidence type="ECO:0000256" key="4">
    <source>
        <dbReference type="ARBA" id="ARBA00022574"/>
    </source>
</evidence>
<dbReference type="PANTHER" id="PTHR44111:SF1">
    <property type="entry name" value="ELONGATOR COMPLEX PROTEIN 2"/>
    <property type="match status" value="1"/>
</dbReference>
<dbReference type="GO" id="GO:0002098">
    <property type="term" value="P:tRNA wobble uridine modification"/>
    <property type="evidence" value="ECO:0007669"/>
    <property type="project" value="InterPro"/>
</dbReference>
<dbReference type="SUPFAM" id="SSF101908">
    <property type="entry name" value="Putative isomerase YbhE"/>
    <property type="match status" value="1"/>
</dbReference>
<dbReference type="STRING" id="225164.V3ZTN9"/>
<accession>V3ZTN9</accession>
<evidence type="ECO:0000313" key="8">
    <source>
        <dbReference type="EMBL" id="ESO84286.1"/>
    </source>
</evidence>